<reference evidence="3" key="1">
    <citation type="submission" date="2023-10" db="EMBL/GenBank/DDBJ databases">
        <authorList>
            <person name="Chen Y."/>
            <person name="Shah S."/>
            <person name="Dougan E. K."/>
            <person name="Thang M."/>
            <person name="Chan C."/>
        </authorList>
    </citation>
    <scope>NUCLEOTIDE SEQUENCE [LARGE SCALE GENOMIC DNA]</scope>
</reference>
<evidence type="ECO:0000313" key="4">
    <source>
        <dbReference type="Proteomes" id="UP001189429"/>
    </source>
</evidence>
<dbReference type="InterPro" id="IPR007201">
    <property type="entry name" value="Mei2-like_Rrm_C"/>
</dbReference>
<feature type="region of interest" description="Disordered" evidence="1">
    <location>
        <begin position="38"/>
        <end position="79"/>
    </location>
</feature>
<dbReference type="InterPro" id="IPR035979">
    <property type="entry name" value="RBD_domain_sf"/>
</dbReference>
<sequence length="344" mass="37287">MSGRVAACLKDMQEEGLTLSSSACQCLMAGVAGSGGLPLRGRHDSGEQKMVSPEEGTIRQNDPTCDVEEKTPPTGEPGMQHIAPERATLRAAAPTFVPRSCGPVPSMLCSEALYQDKFAKMSMQQMGQLGPLDAAQLGPPPGLHDDLAQMALQGVGPLEAAQLGPPPGLQDEFPDMAMQQVGRQCDEYTTVMMRNLPCNFLREDLIALMDANGFAGFYNLVYMPIDFTTGMGMGYGFVNLVSADVLPRFQLAFEGFRKWPTPSQKVCTIMLSKTQGLYANVHRYRNSPGMGEGVPERFRPVLFRGTSRIPFPAPTIGWSKRCRDVQARCASQWGQSCAAPPCCP</sequence>
<accession>A0ABN9UYE7</accession>
<keyword evidence="4" id="KW-1185">Reference proteome</keyword>
<evidence type="ECO:0000259" key="2">
    <source>
        <dbReference type="Pfam" id="PF04059"/>
    </source>
</evidence>
<dbReference type="EMBL" id="CAUYUJ010016437">
    <property type="protein sequence ID" value="CAK0865303.1"/>
    <property type="molecule type" value="Genomic_DNA"/>
</dbReference>
<name>A0ABN9UYE7_9DINO</name>
<proteinExistence type="predicted"/>
<feature type="domain" description="Mei2-like C-terminal RNA recognition motif" evidence="2">
    <location>
        <begin position="189"/>
        <end position="282"/>
    </location>
</feature>
<dbReference type="SUPFAM" id="SSF54928">
    <property type="entry name" value="RNA-binding domain, RBD"/>
    <property type="match status" value="1"/>
</dbReference>
<comment type="caution">
    <text evidence="3">The sequence shown here is derived from an EMBL/GenBank/DDBJ whole genome shotgun (WGS) entry which is preliminary data.</text>
</comment>
<gene>
    <name evidence="3" type="ORF">PCOR1329_LOCUS52866</name>
</gene>
<dbReference type="Proteomes" id="UP001189429">
    <property type="component" value="Unassembled WGS sequence"/>
</dbReference>
<evidence type="ECO:0000313" key="3">
    <source>
        <dbReference type="EMBL" id="CAK0865303.1"/>
    </source>
</evidence>
<evidence type="ECO:0000256" key="1">
    <source>
        <dbReference type="SAM" id="MobiDB-lite"/>
    </source>
</evidence>
<dbReference type="Pfam" id="PF04059">
    <property type="entry name" value="RRM_2"/>
    <property type="match status" value="1"/>
</dbReference>
<protein>
    <recommendedName>
        <fullName evidence="2">Mei2-like C-terminal RNA recognition motif domain-containing protein</fullName>
    </recommendedName>
</protein>
<organism evidence="3 4">
    <name type="scientific">Prorocentrum cordatum</name>
    <dbReference type="NCBI Taxonomy" id="2364126"/>
    <lineage>
        <taxon>Eukaryota</taxon>
        <taxon>Sar</taxon>
        <taxon>Alveolata</taxon>
        <taxon>Dinophyceae</taxon>
        <taxon>Prorocentrales</taxon>
        <taxon>Prorocentraceae</taxon>
        <taxon>Prorocentrum</taxon>
    </lineage>
</organism>